<reference evidence="8" key="2">
    <citation type="journal article" date="2023" name="IMA Fungus">
        <title>Comparative genomic study of the Penicillium genus elucidates a diverse pangenome and 15 lateral gene transfer events.</title>
        <authorList>
            <person name="Petersen C."/>
            <person name="Sorensen T."/>
            <person name="Nielsen M.R."/>
            <person name="Sondergaard T.E."/>
            <person name="Sorensen J.L."/>
            <person name="Fitzpatrick D.A."/>
            <person name="Frisvad J.C."/>
            <person name="Nielsen K.L."/>
        </authorList>
    </citation>
    <scope>NUCLEOTIDE SEQUENCE</scope>
    <source>
        <strain evidence="8">IBT 30069</strain>
    </source>
</reference>
<evidence type="ECO:0000313" key="8">
    <source>
        <dbReference type="EMBL" id="KAJ5108013.1"/>
    </source>
</evidence>
<keyword evidence="9" id="KW-1185">Reference proteome</keyword>
<dbReference type="AlphaFoldDB" id="A0A9W9KJT2"/>
<dbReference type="PANTHER" id="PTHR37534:SF48">
    <property type="entry name" value="FINGER DOMAIN PROTEIN, PUTATIVE-RELATED"/>
    <property type="match status" value="1"/>
</dbReference>
<keyword evidence="4" id="KW-0804">Transcription</keyword>
<dbReference type="GO" id="GO:0005634">
    <property type="term" value="C:nucleus"/>
    <property type="evidence" value="ECO:0007669"/>
    <property type="project" value="UniProtKB-SubCell"/>
</dbReference>
<evidence type="ECO:0000256" key="1">
    <source>
        <dbReference type="ARBA" id="ARBA00004123"/>
    </source>
</evidence>
<comment type="caution">
    <text evidence="8">The sequence shown here is derived from an EMBL/GenBank/DDBJ whole genome shotgun (WGS) entry which is preliminary data.</text>
</comment>
<keyword evidence="3" id="KW-0238">DNA-binding</keyword>
<keyword evidence="2" id="KW-0805">Transcription regulation</keyword>
<evidence type="ECO:0000313" key="9">
    <source>
        <dbReference type="Proteomes" id="UP001149165"/>
    </source>
</evidence>
<evidence type="ECO:0000259" key="7">
    <source>
        <dbReference type="PROSITE" id="PS50048"/>
    </source>
</evidence>
<dbReference type="Proteomes" id="UP001149165">
    <property type="component" value="Unassembled WGS sequence"/>
</dbReference>
<dbReference type="GO" id="GO:0000976">
    <property type="term" value="F:transcription cis-regulatory region binding"/>
    <property type="evidence" value="ECO:0007669"/>
    <property type="project" value="TreeGrafter"/>
</dbReference>
<evidence type="ECO:0000256" key="6">
    <source>
        <dbReference type="SAM" id="MobiDB-lite"/>
    </source>
</evidence>
<dbReference type="GO" id="GO:0008270">
    <property type="term" value="F:zinc ion binding"/>
    <property type="evidence" value="ECO:0007669"/>
    <property type="project" value="InterPro"/>
</dbReference>
<dbReference type="OrthoDB" id="5386330at2759"/>
<proteinExistence type="predicted"/>
<comment type="subcellular location">
    <subcellularLocation>
        <location evidence="1">Nucleus</location>
    </subcellularLocation>
</comment>
<name>A0A9W9KJT2_9EURO</name>
<dbReference type="PROSITE" id="PS50048">
    <property type="entry name" value="ZN2_CY6_FUNGAL_2"/>
    <property type="match status" value="1"/>
</dbReference>
<evidence type="ECO:0000256" key="2">
    <source>
        <dbReference type="ARBA" id="ARBA00023015"/>
    </source>
</evidence>
<dbReference type="InterPro" id="IPR001138">
    <property type="entry name" value="Zn2Cys6_DnaBD"/>
</dbReference>
<protein>
    <submittedName>
        <fullName evidence="8">Fungal-specific transcription factor domain-containing protein</fullName>
    </submittedName>
</protein>
<dbReference type="PANTHER" id="PTHR37534">
    <property type="entry name" value="TRANSCRIPTIONAL ACTIVATOR PROTEIN UGA3"/>
    <property type="match status" value="1"/>
</dbReference>
<reference evidence="8" key="1">
    <citation type="submission" date="2022-11" db="EMBL/GenBank/DDBJ databases">
        <authorList>
            <person name="Petersen C."/>
        </authorList>
    </citation>
    <scope>NUCLEOTIDE SEQUENCE</scope>
    <source>
        <strain evidence="8">IBT 30069</strain>
    </source>
</reference>
<evidence type="ECO:0000256" key="5">
    <source>
        <dbReference type="ARBA" id="ARBA00023242"/>
    </source>
</evidence>
<evidence type="ECO:0000256" key="4">
    <source>
        <dbReference type="ARBA" id="ARBA00023163"/>
    </source>
</evidence>
<keyword evidence="5" id="KW-0539">Nucleus</keyword>
<gene>
    <name evidence="8" type="ORF">N7456_004688</name>
</gene>
<dbReference type="GO" id="GO:0000981">
    <property type="term" value="F:DNA-binding transcription factor activity, RNA polymerase II-specific"/>
    <property type="evidence" value="ECO:0007669"/>
    <property type="project" value="InterPro"/>
</dbReference>
<dbReference type="GO" id="GO:0045944">
    <property type="term" value="P:positive regulation of transcription by RNA polymerase II"/>
    <property type="evidence" value="ECO:0007669"/>
    <property type="project" value="TreeGrafter"/>
</dbReference>
<feature type="region of interest" description="Disordered" evidence="6">
    <location>
        <begin position="53"/>
        <end position="93"/>
    </location>
</feature>
<sequence>MASGPKPHCSECSRRNLVCDSQRPGCKRCSDASLPCPGYNERWRTKLRWVEPGRVSSRTRKPKNKESTGIRQSELPYSKKKQNNAPSRRRPTELAPVPHFDLIDLAGQDPIALKSAIDFLHGVVKPKLVSMGELRGLPSAVYTVTPPVFQATLATPPYVRYGLINMALCHQKARIRDNEAQAAALLPTFFRYRGEMIRSLSNDISIETKRSDKMVFAGIFQLLIGEVAHGLSDGWRYHFEAAYKFILLQGSLRLMAEQPDTAILVIHFAYIAVIADSSSPSAEQILTPQDIGHIEFLIQLLSNDESSINTYPTFTFIQILRINHLRALGTKHRVPSEELTPQAYEILQGLNDFSVEAWAETRVACKEDNQLLGYIYKSAVSLYALSALGSLSILPSTNPIDEMAVQAEAQLLYHFLQQAISNNRLKMFLAWPLMVLGVEAVRPCNLGMRKSVRKWSETLYAFTGSYSMLHQRQVLEKFWTSGKTKWDDCFDRPYFFTPATTVDLTSMT</sequence>
<evidence type="ECO:0000256" key="3">
    <source>
        <dbReference type="ARBA" id="ARBA00023125"/>
    </source>
</evidence>
<dbReference type="Pfam" id="PF11951">
    <property type="entry name" value="Fungal_trans_2"/>
    <property type="match status" value="1"/>
</dbReference>
<organism evidence="8 9">
    <name type="scientific">Penicillium angulare</name>
    <dbReference type="NCBI Taxonomy" id="116970"/>
    <lineage>
        <taxon>Eukaryota</taxon>
        <taxon>Fungi</taxon>
        <taxon>Dikarya</taxon>
        <taxon>Ascomycota</taxon>
        <taxon>Pezizomycotina</taxon>
        <taxon>Eurotiomycetes</taxon>
        <taxon>Eurotiomycetidae</taxon>
        <taxon>Eurotiales</taxon>
        <taxon>Aspergillaceae</taxon>
        <taxon>Penicillium</taxon>
    </lineage>
</organism>
<dbReference type="InterPro" id="IPR036864">
    <property type="entry name" value="Zn2-C6_fun-type_DNA-bd_sf"/>
</dbReference>
<dbReference type="SUPFAM" id="SSF57701">
    <property type="entry name" value="Zn2/Cys6 DNA-binding domain"/>
    <property type="match status" value="1"/>
</dbReference>
<accession>A0A9W9KJT2</accession>
<dbReference type="EMBL" id="JAPQKH010000003">
    <property type="protein sequence ID" value="KAJ5108013.1"/>
    <property type="molecule type" value="Genomic_DNA"/>
</dbReference>
<feature type="domain" description="Zn(2)-C6 fungal-type" evidence="7">
    <location>
        <begin position="8"/>
        <end position="36"/>
    </location>
</feature>
<dbReference type="InterPro" id="IPR021858">
    <property type="entry name" value="Fun_TF"/>
</dbReference>